<dbReference type="Proteomes" id="UP000198816">
    <property type="component" value="Unassembled WGS sequence"/>
</dbReference>
<feature type="chain" id="PRO_5011638886" evidence="1">
    <location>
        <begin position="23"/>
        <end position="155"/>
    </location>
</feature>
<dbReference type="PANTHER" id="PTHR38342">
    <property type="entry name" value="SLR5037 PROTEIN"/>
    <property type="match status" value="1"/>
</dbReference>
<dbReference type="AlphaFoldDB" id="A0A1H3CU82"/>
<sequence length="155" mass="15853">MQKLGFVGLVLISIYSASWALAGDGPSNGLVATTSPHGVAETADRAEAAIAERGLGVFARIDHAAGATKAGLELPPTELLIFGNPTAGTRLMHCNATVAIDLPLKLLIWEGADGVTQVAYNAPAWLDTRHGLGACAAVLDNIDSVLAEIVAAAVE</sequence>
<accession>A0A1H3CU82</accession>
<evidence type="ECO:0000256" key="1">
    <source>
        <dbReference type="SAM" id="SignalP"/>
    </source>
</evidence>
<name>A0A1H3CU82_THIRO</name>
<dbReference type="OrthoDB" id="9799367at2"/>
<proteinExistence type="predicted"/>
<dbReference type="Gene3D" id="3.30.310.70">
    <property type="entry name" value="TT1751-like domain"/>
    <property type="match status" value="1"/>
</dbReference>
<reference evidence="4" key="1">
    <citation type="submission" date="2016-10" db="EMBL/GenBank/DDBJ databases">
        <authorList>
            <person name="Varghese N."/>
            <person name="Submissions S."/>
        </authorList>
    </citation>
    <scope>NUCLEOTIDE SEQUENCE [LARGE SCALE GENOMIC DNA]</scope>
    <source>
        <strain evidence="4">DSM 217</strain>
    </source>
</reference>
<dbReference type="RefSeq" id="WP_093037994.1">
    <property type="nucleotide sequence ID" value="NZ_FNNZ01000038.1"/>
</dbReference>
<dbReference type="STRING" id="1058.SAMN05421783_13811"/>
<keyword evidence="4" id="KW-1185">Reference proteome</keyword>
<dbReference type="Pfam" id="PF03625">
    <property type="entry name" value="DUF302"/>
    <property type="match status" value="1"/>
</dbReference>
<dbReference type="InterPro" id="IPR005180">
    <property type="entry name" value="DUF302"/>
</dbReference>
<feature type="signal peptide" evidence="1">
    <location>
        <begin position="1"/>
        <end position="22"/>
    </location>
</feature>
<gene>
    <name evidence="3" type="ORF">SAMN05421783_13811</name>
</gene>
<dbReference type="PANTHER" id="PTHR38342:SF2">
    <property type="entry name" value="INNER MEMBRANE OR EXPORTED"/>
    <property type="match status" value="1"/>
</dbReference>
<dbReference type="EMBL" id="FNNZ01000038">
    <property type="protein sequence ID" value="SDX57646.1"/>
    <property type="molecule type" value="Genomic_DNA"/>
</dbReference>
<evidence type="ECO:0000313" key="4">
    <source>
        <dbReference type="Proteomes" id="UP000198816"/>
    </source>
</evidence>
<evidence type="ECO:0000259" key="2">
    <source>
        <dbReference type="Pfam" id="PF03625"/>
    </source>
</evidence>
<keyword evidence="1" id="KW-0732">Signal</keyword>
<evidence type="ECO:0000313" key="3">
    <source>
        <dbReference type="EMBL" id="SDX57646.1"/>
    </source>
</evidence>
<protein>
    <submittedName>
        <fullName evidence="3">Uncharacterized conserved protein, DUF302 family</fullName>
    </submittedName>
</protein>
<dbReference type="InterPro" id="IPR035923">
    <property type="entry name" value="TT1751-like_sf"/>
</dbReference>
<organism evidence="3 4">
    <name type="scientific">Thiocapsa roseopersicina</name>
    <dbReference type="NCBI Taxonomy" id="1058"/>
    <lineage>
        <taxon>Bacteria</taxon>
        <taxon>Pseudomonadati</taxon>
        <taxon>Pseudomonadota</taxon>
        <taxon>Gammaproteobacteria</taxon>
        <taxon>Chromatiales</taxon>
        <taxon>Chromatiaceae</taxon>
        <taxon>Thiocapsa</taxon>
    </lineage>
</organism>
<feature type="domain" description="DUF302" evidence="2">
    <location>
        <begin position="61"/>
        <end position="123"/>
    </location>
</feature>
<dbReference type="CDD" id="cd14797">
    <property type="entry name" value="DUF302"/>
    <property type="match status" value="1"/>
</dbReference>
<dbReference type="SUPFAM" id="SSF103247">
    <property type="entry name" value="TT1751-like"/>
    <property type="match status" value="1"/>
</dbReference>